<protein>
    <submittedName>
        <fullName evidence="1">Uncharacterized protein</fullName>
    </submittedName>
</protein>
<dbReference type="Proteomes" id="UP000015105">
    <property type="component" value="Chromosome 5D"/>
</dbReference>
<reference evidence="1" key="5">
    <citation type="journal article" date="2021" name="G3 (Bethesda)">
        <title>Aegilops tauschii genome assembly Aet v5.0 features greater sequence contiguity and improved annotation.</title>
        <authorList>
            <person name="Wang L."/>
            <person name="Zhu T."/>
            <person name="Rodriguez J.C."/>
            <person name="Deal K.R."/>
            <person name="Dubcovsky J."/>
            <person name="McGuire P.E."/>
            <person name="Lux T."/>
            <person name="Spannagl M."/>
            <person name="Mayer K.F.X."/>
            <person name="Baldrich P."/>
            <person name="Meyers B.C."/>
            <person name="Huo N."/>
            <person name="Gu Y.Q."/>
            <person name="Zhou H."/>
            <person name="Devos K.M."/>
            <person name="Bennetzen J.L."/>
            <person name="Unver T."/>
            <person name="Budak H."/>
            <person name="Gulick P.J."/>
            <person name="Galiba G."/>
            <person name="Kalapos B."/>
            <person name="Nelson D.R."/>
            <person name="Li P."/>
            <person name="You F.M."/>
            <person name="Luo M.C."/>
            <person name="Dvorak J."/>
        </authorList>
    </citation>
    <scope>NUCLEOTIDE SEQUENCE [LARGE SCALE GENOMIC DNA]</scope>
    <source>
        <strain evidence="1">cv. AL8/78</strain>
    </source>
</reference>
<dbReference type="EnsemblPlants" id="AET5Gv20774900.3">
    <property type="protein sequence ID" value="AET5Gv20774900.3"/>
    <property type="gene ID" value="AET5Gv20774900"/>
</dbReference>
<dbReference type="EnsemblPlants" id="AET5Gv20774900.1">
    <property type="protein sequence ID" value="AET5Gv20774900.1"/>
    <property type="gene ID" value="AET5Gv20774900"/>
</dbReference>
<keyword evidence="2" id="KW-1185">Reference proteome</keyword>
<name>A0A453LI84_AEGTS</name>
<reference evidence="2" key="1">
    <citation type="journal article" date="2014" name="Science">
        <title>Ancient hybridizations among the ancestral genomes of bread wheat.</title>
        <authorList>
            <consortium name="International Wheat Genome Sequencing Consortium,"/>
            <person name="Marcussen T."/>
            <person name="Sandve S.R."/>
            <person name="Heier L."/>
            <person name="Spannagl M."/>
            <person name="Pfeifer M."/>
            <person name="Jakobsen K.S."/>
            <person name="Wulff B.B."/>
            <person name="Steuernagel B."/>
            <person name="Mayer K.F."/>
            <person name="Olsen O.A."/>
        </authorList>
    </citation>
    <scope>NUCLEOTIDE SEQUENCE [LARGE SCALE GENOMIC DNA]</scope>
    <source>
        <strain evidence="2">cv. AL8/78</strain>
    </source>
</reference>
<evidence type="ECO:0000313" key="2">
    <source>
        <dbReference type="Proteomes" id="UP000015105"/>
    </source>
</evidence>
<sequence>MASRKMVSLLLPPRKTLKMSCLLLLAALDGLVRVIYKNKSSLYLLPLSLCLRVGGHPPFQKKNFCLRVLGVCHAMKFKFQIQPMS</sequence>
<evidence type="ECO:0000313" key="1">
    <source>
        <dbReference type="EnsemblPlants" id="AET5Gv20774900.3"/>
    </source>
</evidence>
<dbReference type="Gramene" id="AET5Gv20774900.3">
    <property type="protein sequence ID" value="AET5Gv20774900.3"/>
    <property type="gene ID" value="AET5Gv20774900"/>
</dbReference>
<reference evidence="1" key="3">
    <citation type="journal article" date="2017" name="Nature">
        <title>Genome sequence of the progenitor of the wheat D genome Aegilops tauschii.</title>
        <authorList>
            <person name="Luo M.C."/>
            <person name="Gu Y.Q."/>
            <person name="Puiu D."/>
            <person name="Wang H."/>
            <person name="Twardziok S.O."/>
            <person name="Deal K.R."/>
            <person name="Huo N."/>
            <person name="Zhu T."/>
            <person name="Wang L."/>
            <person name="Wang Y."/>
            <person name="McGuire P.E."/>
            <person name="Liu S."/>
            <person name="Long H."/>
            <person name="Ramasamy R.K."/>
            <person name="Rodriguez J.C."/>
            <person name="Van S.L."/>
            <person name="Yuan L."/>
            <person name="Wang Z."/>
            <person name="Xia Z."/>
            <person name="Xiao L."/>
            <person name="Anderson O.D."/>
            <person name="Ouyang S."/>
            <person name="Liang Y."/>
            <person name="Zimin A.V."/>
            <person name="Pertea G."/>
            <person name="Qi P."/>
            <person name="Bennetzen J.L."/>
            <person name="Dai X."/>
            <person name="Dawson M.W."/>
            <person name="Muller H.G."/>
            <person name="Kugler K."/>
            <person name="Rivarola-Duarte L."/>
            <person name="Spannagl M."/>
            <person name="Mayer K.F.X."/>
            <person name="Lu F.H."/>
            <person name="Bevan M.W."/>
            <person name="Leroy P."/>
            <person name="Li P."/>
            <person name="You F.M."/>
            <person name="Sun Q."/>
            <person name="Liu Z."/>
            <person name="Lyons E."/>
            <person name="Wicker T."/>
            <person name="Salzberg S.L."/>
            <person name="Devos K.M."/>
            <person name="Dvorak J."/>
        </authorList>
    </citation>
    <scope>NUCLEOTIDE SEQUENCE [LARGE SCALE GENOMIC DNA]</scope>
    <source>
        <strain evidence="1">cv. AL8/78</strain>
    </source>
</reference>
<reference evidence="1" key="4">
    <citation type="submission" date="2019-03" db="UniProtKB">
        <authorList>
            <consortium name="EnsemblPlants"/>
        </authorList>
    </citation>
    <scope>IDENTIFICATION</scope>
</reference>
<dbReference type="AlphaFoldDB" id="A0A453LI84"/>
<proteinExistence type="predicted"/>
<organism evidence="1 2">
    <name type="scientific">Aegilops tauschii subsp. strangulata</name>
    <name type="common">Goatgrass</name>
    <dbReference type="NCBI Taxonomy" id="200361"/>
    <lineage>
        <taxon>Eukaryota</taxon>
        <taxon>Viridiplantae</taxon>
        <taxon>Streptophyta</taxon>
        <taxon>Embryophyta</taxon>
        <taxon>Tracheophyta</taxon>
        <taxon>Spermatophyta</taxon>
        <taxon>Magnoliopsida</taxon>
        <taxon>Liliopsida</taxon>
        <taxon>Poales</taxon>
        <taxon>Poaceae</taxon>
        <taxon>BOP clade</taxon>
        <taxon>Pooideae</taxon>
        <taxon>Triticodae</taxon>
        <taxon>Triticeae</taxon>
        <taxon>Triticinae</taxon>
        <taxon>Aegilops</taxon>
    </lineage>
</organism>
<dbReference type="Gramene" id="AET5Gv20774900.1">
    <property type="protein sequence ID" value="AET5Gv20774900.1"/>
    <property type="gene ID" value="AET5Gv20774900"/>
</dbReference>
<accession>A0A453LI84</accession>
<reference evidence="2" key="2">
    <citation type="journal article" date="2017" name="Nat. Plants">
        <title>The Aegilops tauschii genome reveals multiple impacts of transposons.</title>
        <authorList>
            <person name="Zhao G."/>
            <person name="Zou C."/>
            <person name="Li K."/>
            <person name="Wang K."/>
            <person name="Li T."/>
            <person name="Gao L."/>
            <person name="Zhang X."/>
            <person name="Wang H."/>
            <person name="Yang Z."/>
            <person name="Liu X."/>
            <person name="Jiang W."/>
            <person name="Mao L."/>
            <person name="Kong X."/>
            <person name="Jiao Y."/>
            <person name="Jia J."/>
        </authorList>
    </citation>
    <scope>NUCLEOTIDE SEQUENCE [LARGE SCALE GENOMIC DNA]</scope>
    <source>
        <strain evidence="2">cv. AL8/78</strain>
    </source>
</reference>